<proteinExistence type="inferred from homology"/>
<dbReference type="Gene3D" id="3.30.1840.10">
    <property type="entry name" value="Polyphosphate kinase middle domain"/>
    <property type="match status" value="1"/>
</dbReference>
<evidence type="ECO:0000259" key="9">
    <source>
        <dbReference type="PROSITE" id="PS50035"/>
    </source>
</evidence>
<dbReference type="GO" id="GO:0008976">
    <property type="term" value="F:polyphosphate kinase activity"/>
    <property type="evidence" value="ECO:0007669"/>
    <property type="project" value="UniProtKB-EC"/>
</dbReference>
<dbReference type="EMBL" id="CP078076">
    <property type="protein sequence ID" value="UPL09648.1"/>
    <property type="molecule type" value="Genomic_DNA"/>
</dbReference>
<dbReference type="CDD" id="cd09168">
    <property type="entry name" value="PLDc_PaPPK1_C2_like"/>
    <property type="match status" value="1"/>
</dbReference>
<keyword evidence="6 7" id="KW-0460">Magnesium</keyword>
<feature type="binding site" evidence="7">
    <location>
        <position position="592"/>
    </location>
    <ligand>
        <name>ATP</name>
        <dbReference type="ChEBI" id="CHEBI:30616"/>
    </ligand>
</feature>
<dbReference type="InterPro" id="IPR003414">
    <property type="entry name" value="PP_kinase"/>
</dbReference>
<dbReference type="EC" id="2.7.4.1" evidence="7 8"/>
<evidence type="ECO:0000256" key="5">
    <source>
        <dbReference type="ARBA" id="ARBA00022840"/>
    </source>
</evidence>
<feature type="binding site" evidence="7">
    <location>
        <position position="620"/>
    </location>
    <ligand>
        <name>ATP</name>
        <dbReference type="ChEBI" id="CHEBI:30616"/>
    </ligand>
</feature>
<dbReference type="SUPFAM" id="SSF143724">
    <property type="entry name" value="PHP14-like"/>
    <property type="match status" value="1"/>
</dbReference>
<comment type="PTM">
    <text evidence="7 8">An intermediate of this reaction is the autophosphorylated ppk in which a phosphate is covalently linked to a histidine residue through a N-P bond.</text>
</comment>
<sequence length="721" mass="81004">MIDPALADAGLGDAEDDDFDAVESPDSQLPDHRYLDRELSWLAFNQRVLELAEDPTLPELERANFLAIFASNLDEFFMVRVAGLKRRIMTGLAVPTNIGRSPVDALADISREAHALQLRHAAAWTNLVRPALADSGIEITEWSDLTDEERSALSDYFGAQVFPVLMPLAVDPAHPFPYISGLSLNLAIRIRNARTGRQEFARLKVPPMLPRFVEVPSTGEIKRFLRLEELIANHLGDLFPGMEVLDHHAFRLTRNEDVEIEEDESENLIQALEAELLRRRFGPPIRLEITDDMDDVTMDLLVRELDITDLEVYRLPGPLDLRGLFDLSRIDRPDLRYPPHLPTTAVAFQPAGSSNRADIFKAIRKSDVLVHHPYESFTTSVQAFLEQAARDPHVLAIKQTLYRTSGDSPVVQALIDAAEAGKQVLALVEVKARFDEANNIVWARKLEKAGVHVVYGLVGLKTHCKLALVIREEDGLLRHYSHVGTGNYNPKTSRIYEDFGLFTADAQVGKDLTRLFNELSGYAIEKKFKRLLVAPLHLRKGLIRLIDAERRNAEAGVPAHIRIKVNSMVDEEIIDALYRASAAGVKVDVWVRGICSLRTDLEGISDNITVRSILGRYLEHSRIFAFENGGDPQVYIGSADMMHRNLDRRVEALVRVTDPAHLKELTAFFDLAMDDGTSSWHLGADGVWERHAVNADGRPLVDLQDKTMGMIQRRRRARAVR</sequence>
<organism evidence="10 11">
    <name type="scientific">Microbacterium sufflavum</name>
    <dbReference type="NCBI Taxonomy" id="2851649"/>
    <lineage>
        <taxon>Bacteria</taxon>
        <taxon>Bacillati</taxon>
        <taxon>Actinomycetota</taxon>
        <taxon>Actinomycetes</taxon>
        <taxon>Micrococcales</taxon>
        <taxon>Microbacteriaceae</taxon>
        <taxon>Microbacterium</taxon>
    </lineage>
</organism>
<evidence type="ECO:0000256" key="4">
    <source>
        <dbReference type="ARBA" id="ARBA00022777"/>
    </source>
</evidence>
<keyword evidence="1 7" id="KW-0597">Phosphoprotein</keyword>
<keyword evidence="3 7" id="KW-0547">Nucleotide-binding</keyword>
<feature type="binding site" evidence="7">
    <location>
        <position position="72"/>
    </location>
    <ligand>
        <name>ATP</name>
        <dbReference type="ChEBI" id="CHEBI:30616"/>
    </ligand>
</feature>
<dbReference type="Gene3D" id="1.20.58.310">
    <property type="entry name" value="Polyphosphate kinase N-terminal domain"/>
    <property type="match status" value="1"/>
</dbReference>
<protein>
    <recommendedName>
        <fullName evidence="7 8">Polyphosphate kinase</fullName>
        <ecNumber evidence="7 8">2.7.4.1</ecNumber>
    </recommendedName>
    <alternativeName>
        <fullName evidence="7">ATP-polyphosphate phosphotransferase</fullName>
    </alternativeName>
    <alternativeName>
        <fullName evidence="7">Polyphosphoric acid kinase</fullName>
    </alternativeName>
</protein>
<evidence type="ECO:0000313" key="10">
    <source>
        <dbReference type="EMBL" id="UPL09648.1"/>
    </source>
</evidence>
<accession>A0ABY4IA70</accession>
<dbReference type="InterPro" id="IPR036830">
    <property type="entry name" value="PP_kinase_middle_dom_sf"/>
</dbReference>
<dbReference type="NCBIfam" id="NF003917">
    <property type="entry name" value="PRK05443.1-1"/>
    <property type="match status" value="1"/>
</dbReference>
<dbReference type="Proteomes" id="UP000831467">
    <property type="component" value="Chromosome"/>
</dbReference>
<feature type="domain" description="PLD phosphodiesterase" evidence="9">
    <location>
        <begin position="615"/>
        <end position="645"/>
    </location>
</feature>
<dbReference type="NCBIfam" id="NF003918">
    <property type="entry name" value="PRK05443.1-2"/>
    <property type="match status" value="1"/>
</dbReference>
<dbReference type="NCBIfam" id="NF003921">
    <property type="entry name" value="PRK05443.2-2"/>
    <property type="match status" value="1"/>
</dbReference>
<dbReference type="SUPFAM" id="SSF140356">
    <property type="entry name" value="PPK N-terminal domain-like"/>
    <property type="match status" value="1"/>
</dbReference>
<dbReference type="InterPro" id="IPR001736">
    <property type="entry name" value="PLipase_D/transphosphatidylase"/>
</dbReference>
<evidence type="ECO:0000256" key="6">
    <source>
        <dbReference type="ARBA" id="ARBA00022842"/>
    </source>
</evidence>
<dbReference type="Pfam" id="PF13089">
    <property type="entry name" value="PP_kinase_N"/>
    <property type="match status" value="1"/>
</dbReference>
<feature type="binding site" evidence="7">
    <location>
        <position position="403"/>
    </location>
    <ligand>
        <name>Mg(2+)</name>
        <dbReference type="ChEBI" id="CHEBI:18420"/>
    </ligand>
</feature>
<evidence type="ECO:0000313" key="11">
    <source>
        <dbReference type="Proteomes" id="UP000831467"/>
    </source>
</evidence>
<comment type="function">
    <text evidence="7 8">Catalyzes the reversible transfer of the terminal phosphate of ATP to form a long-chain polyphosphate (polyP).</text>
</comment>
<dbReference type="Pfam" id="PF13090">
    <property type="entry name" value="PP_kinase_C"/>
    <property type="match status" value="1"/>
</dbReference>
<dbReference type="PANTHER" id="PTHR30218">
    <property type="entry name" value="POLYPHOSPHATE KINASE"/>
    <property type="match status" value="1"/>
</dbReference>
<comment type="similarity">
    <text evidence="7 8">Belongs to the polyphosphate kinase 1 (PPK1) family.</text>
</comment>
<feature type="binding site" evidence="7">
    <location>
        <position position="433"/>
    </location>
    <ligand>
        <name>Mg(2+)</name>
        <dbReference type="ChEBI" id="CHEBI:18420"/>
    </ligand>
</feature>
<dbReference type="NCBIfam" id="NF003922">
    <property type="entry name" value="PRK05443.2-3"/>
    <property type="match status" value="1"/>
</dbReference>
<dbReference type="InterPro" id="IPR041108">
    <property type="entry name" value="PP_kinase_C_1"/>
</dbReference>
<keyword evidence="4 7" id="KW-0418">Kinase</keyword>
<name>A0ABY4IA70_9MICO</name>
<dbReference type="Pfam" id="PF17941">
    <property type="entry name" value="PP_kinase_C_1"/>
    <property type="match status" value="1"/>
</dbReference>
<evidence type="ECO:0000256" key="8">
    <source>
        <dbReference type="RuleBase" id="RU003800"/>
    </source>
</evidence>
<comment type="catalytic activity">
    <reaction evidence="7 8">
        <text>[phosphate](n) + ATP = [phosphate](n+1) + ADP</text>
        <dbReference type="Rhea" id="RHEA:19573"/>
        <dbReference type="Rhea" id="RHEA-COMP:9859"/>
        <dbReference type="Rhea" id="RHEA-COMP:14280"/>
        <dbReference type="ChEBI" id="CHEBI:16838"/>
        <dbReference type="ChEBI" id="CHEBI:30616"/>
        <dbReference type="ChEBI" id="CHEBI:456216"/>
        <dbReference type="EC" id="2.7.4.1"/>
    </reaction>
</comment>
<feature type="binding site" evidence="7">
    <location>
        <position position="496"/>
    </location>
    <ligand>
        <name>ATP</name>
        <dbReference type="ChEBI" id="CHEBI:30616"/>
    </ligand>
</feature>
<dbReference type="PROSITE" id="PS50035">
    <property type="entry name" value="PLD"/>
    <property type="match status" value="1"/>
</dbReference>
<dbReference type="Gene3D" id="3.30.870.10">
    <property type="entry name" value="Endonuclease Chain A"/>
    <property type="match status" value="2"/>
</dbReference>
<evidence type="ECO:0000256" key="3">
    <source>
        <dbReference type="ARBA" id="ARBA00022741"/>
    </source>
</evidence>
<dbReference type="PIRSF" id="PIRSF015589">
    <property type="entry name" value="PP_kinase"/>
    <property type="match status" value="1"/>
</dbReference>
<evidence type="ECO:0000256" key="7">
    <source>
        <dbReference type="HAMAP-Rule" id="MF_00347"/>
    </source>
</evidence>
<dbReference type="InterPro" id="IPR025200">
    <property type="entry name" value="PPK_C_dom2"/>
</dbReference>
<dbReference type="Pfam" id="PF02503">
    <property type="entry name" value="PP_kinase"/>
    <property type="match status" value="1"/>
</dbReference>
<keyword evidence="5 7" id="KW-0067">ATP-binding</keyword>
<reference evidence="10 11" key="1">
    <citation type="submission" date="2021-06" db="EMBL/GenBank/DDBJ databases">
        <title>Genome-based taxonomic framework of Microbacterium strains isolated from marine environment, the description of four new species and reclassification of four preexisting species.</title>
        <authorList>
            <person name="Lee S.D."/>
            <person name="Kim S.-M."/>
            <person name="Byeon Y.-S."/>
            <person name="Yang H.L."/>
            <person name="Kim I.S."/>
        </authorList>
    </citation>
    <scope>NUCLEOTIDE SEQUENCE [LARGE SCALE GENOMIC DNA]</scope>
    <source>
        <strain evidence="10 11">SSW1-51</strain>
    </source>
</reference>
<evidence type="ECO:0000256" key="2">
    <source>
        <dbReference type="ARBA" id="ARBA00022679"/>
    </source>
</evidence>
<keyword evidence="11" id="KW-1185">Reference proteome</keyword>
<keyword evidence="2 7" id="KW-0808">Transferase</keyword>
<dbReference type="SUPFAM" id="SSF56024">
    <property type="entry name" value="Phospholipase D/nuclease"/>
    <property type="match status" value="2"/>
</dbReference>
<keyword evidence="7" id="KW-0479">Metal-binding</keyword>
<dbReference type="NCBIfam" id="TIGR03705">
    <property type="entry name" value="poly_P_kin"/>
    <property type="match status" value="1"/>
</dbReference>
<evidence type="ECO:0000256" key="1">
    <source>
        <dbReference type="ARBA" id="ARBA00022553"/>
    </source>
</evidence>
<dbReference type="CDD" id="cd09165">
    <property type="entry name" value="PLDc_PaPPK1_C1_like"/>
    <property type="match status" value="1"/>
</dbReference>
<comment type="cofactor">
    <cofactor evidence="7">
        <name>Mg(2+)</name>
        <dbReference type="ChEBI" id="CHEBI:18420"/>
    </cofactor>
</comment>
<feature type="active site" description="Phosphohistidine intermediate" evidence="7">
    <location>
        <position position="463"/>
    </location>
</feature>
<dbReference type="InterPro" id="IPR025198">
    <property type="entry name" value="PPK_N_dom"/>
</dbReference>
<dbReference type="InterPro" id="IPR036832">
    <property type="entry name" value="PPK_N_dom_sf"/>
</dbReference>
<dbReference type="PANTHER" id="PTHR30218:SF0">
    <property type="entry name" value="POLYPHOSPHATE KINASE"/>
    <property type="match status" value="1"/>
</dbReference>
<dbReference type="HAMAP" id="MF_00347">
    <property type="entry name" value="Polyphosphate_kinase"/>
    <property type="match status" value="1"/>
</dbReference>
<gene>
    <name evidence="7" type="primary">ppk</name>
    <name evidence="10" type="ORF">KV394_00350</name>
</gene>
<dbReference type="InterPro" id="IPR024953">
    <property type="entry name" value="PP_kinase_middle"/>
</dbReference>
<dbReference type="RefSeq" id="WP_136031477.1">
    <property type="nucleotide sequence ID" value="NZ_CP078076.1"/>
</dbReference>